<dbReference type="Pfam" id="PF00094">
    <property type="entry name" value="VWD"/>
    <property type="match status" value="1"/>
</dbReference>
<keyword evidence="2" id="KW-0325">Glycoprotein</keyword>
<gene>
    <name evidence="4" type="ORF">JRQ81_000292</name>
</gene>
<dbReference type="InterPro" id="IPR050780">
    <property type="entry name" value="Mucin_vWF_Thrombospondin_sf"/>
</dbReference>
<dbReference type="InterPro" id="IPR001846">
    <property type="entry name" value="VWF_type-D"/>
</dbReference>
<accession>A0A9Q1B788</accession>
<dbReference type="PROSITE" id="PS51233">
    <property type="entry name" value="VWFD"/>
    <property type="match status" value="1"/>
</dbReference>
<dbReference type="OrthoDB" id="160294at2759"/>
<comment type="caution">
    <text evidence="4">The sequence shown here is derived from an EMBL/GenBank/DDBJ whole genome shotgun (WGS) entry which is preliminary data.</text>
</comment>
<keyword evidence="1" id="KW-1015">Disulfide bond</keyword>
<dbReference type="EMBL" id="JAPFRF010000001">
    <property type="protein sequence ID" value="KAJ7344342.1"/>
    <property type="molecule type" value="Genomic_DNA"/>
</dbReference>
<evidence type="ECO:0000256" key="1">
    <source>
        <dbReference type="ARBA" id="ARBA00023157"/>
    </source>
</evidence>
<proteinExistence type="predicted"/>
<dbReference type="PANTHER" id="PTHR11339">
    <property type="entry name" value="EXTRACELLULAR MATRIX GLYCOPROTEIN RELATED"/>
    <property type="match status" value="1"/>
</dbReference>
<evidence type="ECO:0000259" key="3">
    <source>
        <dbReference type="PROSITE" id="PS51233"/>
    </source>
</evidence>
<sequence>MESHIAFGYSFQAVGKGSCSTWGTGHFSTFDNYLYDFSGTCNYIFATVCDEITPDFNIQFRRGQNKKITRIIIELGPSVITVENVGIIGMRRMRTSSALKGPVKIVPPKADVGH</sequence>
<organism evidence="4 5">
    <name type="scientific">Phrynocephalus forsythii</name>
    <dbReference type="NCBI Taxonomy" id="171643"/>
    <lineage>
        <taxon>Eukaryota</taxon>
        <taxon>Metazoa</taxon>
        <taxon>Chordata</taxon>
        <taxon>Craniata</taxon>
        <taxon>Vertebrata</taxon>
        <taxon>Euteleostomi</taxon>
        <taxon>Lepidosauria</taxon>
        <taxon>Squamata</taxon>
        <taxon>Bifurcata</taxon>
        <taxon>Unidentata</taxon>
        <taxon>Episquamata</taxon>
        <taxon>Toxicofera</taxon>
        <taxon>Iguania</taxon>
        <taxon>Acrodonta</taxon>
        <taxon>Agamidae</taxon>
        <taxon>Agaminae</taxon>
        <taxon>Phrynocephalus</taxon>
    </lineage>
</organism>
<dbReference type="Proteomes" id="UP001142489">
    <property type="component" value="Unassembled WGS sequence"/>
</dbReference>
<feature type="domain" description="VWFD" evidence="3">
    <location>
        <begin position="17"/>
        <end position="114"/>
    </location>
</feature>
<evidence type="ECO:0000313" key="5">
    <source>
        <dbReference type="Proteomes" id="UP001142489"/>
    </source>
</evidence>
<evidence type="ECO:0000313" key="4">
    <source>
        <dbReference type="EMBL" id="KAJ7344342.1"/>
    </source>
</evidence>
<keyword evidence="5" id="KW-1185">Reference proteome</keyword>
<dbReference type="GO" id="GO:0031012">
    <property type="term" value="C:extracellular matrix"/>
    <property type="evidence" value="ECO:0007669"/>
    <property type="project" value="TreeGrafter"/>
</dbReference>
<reference evidence="4" key="1">
    <citation type="journal article" date="2023" name="DNA Res.">
        <title>Chromosome-level genome assembly of Phrynocephalus forsythii using third-generation DNA sequencing and Hi-C analysis.</title>
        <authorList>
            <person name="Qi Y."/>
            <person name="Zhao W."/>
            <person name="Zhao Y."/>
            <person name="Niu C."/>
            <person name="Cao S."/>
            <person name="Zhang Y."/>
        </authorList>
    </citation>
    <scope>NUCLEOTIDE SEQUENCE</scope>
    <source>
        <tissue evidence="4">Muscle</tissue>
    </source>
</reference>
<protein>
    <recommendedName>
        <fullName evidence="3">VWFD domain-containing protein</fullName>
    </recommendedName>
</protein>
<dbReference type="AlphaFoldDB" id="A0A9Q1B788"/>
<name>A0A9Q1B788_9SAUR</name>
<evidence type="ECO:0000256" key="2">
    <source>
        <dbReference type="ARBA" id="ARBA00023180"/>
    </source>
</evidence>
<dbReference type="GO" id="GO:0005615">
    <property type="term" value="C:extracellular space"/>
    <property type="evidence" value="ECO:0007669"/>
    <property type="project" value="TreeGrafter"/>
</dbReference>
<dbReference type="PANTHER" id="PTHR11339:SF264">
    <property type="entry name" value="MUCIN-6"/>
    <property type="match status" value="1"/>
</dbReference>